<dbReference type="EMBL" id="CCKQ01012880">
    <property type="protein sequence ID" value="CDW84517.1"/>
    <property type="molecule type" value="Genomic_DNA"/>
</dbReference>
<keyword evidence="3" id="KW-1185">Reference proteome</keyword>
<evidence type="ECO:0000313" key="3">
    <source>
        <dbReference type="Proteomes" id="UP000039865"/>
    </source>
</evidence>
<proteinExistence type="predicted"/>
<keyword evidence="1" id="KW-0472">Membrane</keyword>
<reference evidence="2 3" key="1">
    <citation type="submission" date="2014-06" db="EMBL/GenBank/DDBJ databases">
        <authorList>
            <person name="Swart Estienne"/>
        </authorList>
    </citation>
    <scope>NUCLEOTIDE SEQUENCE [LARGE SCALE GENOMIC DNA]</scope>
    <source>
        <strain evidence="2 3">130c</strain>
    </source>
</reference>
<keyword evidence="1" id="KW-1133">Transmembrane helix</keyword>
<accession>A0A078ATJ5</accession>
<sequence length="132" mass="14583">MQSVQASDTLLTILVLLNVVYPLIDRTAAYFGIASSLFSTFLVLRDPDDYAANPKLTNTLLVIQNIGNTFHTVSVILMAVMYVGIEILMLAGGVNELTLITWSLLFGFRTLANLLSGYLPNRLTLNYLNKLI</sequence>
<name>A0A078ATJ5_STYLE</name>
<evidence type="ECO:0000256" key="1">
    <source>
        <dbReference type="SAM" id="Phobius"/>
    </source>
</evidence>
<evidence type="ECO:0000313" key="2">
    <source>
        <dbReference type="EMBL" id="CDW84517.1"/>
    </source>
</evidence>
<keyword evidence="1" id="KW-0812">Transmembrane</keyword>
<dbReference type="Proteomes" id="UP000039865">
    <property type="component" value="Unassembled WGS sequence"/>
</dbReference>
<organism evidence="2 3">
    <name type="scientific">Stylonychia lemnae</name>
    <name type="common">Ciliate</name>
    <dbReference type="NCBI Taxonomy" id="5949"/>
    <lineage>
        <taxon>Eukaryota</taxon>
        <taxon>Sar</taxon>
        <taxon>Alveolata</taxon>
        <taxon>Ciliophora</taxon>
        <taxon>Intramacronucleata</taxon>
        <taxon>Spirotrichea</taxon>
        <taxon>Stichotrichia</taxon>
        <taxon>Sporadotrichida</taxon>
        <taxon>Oxytrichidae</taxon>
        <taxon>Stylonychinae</taxon>
        <taxon>Stylonychia</taxon>
    </lineage>
</organism>
<gene>
    <name evidence="2" type="primary">Contig9591.g10259</name>
    <name evidence="2" type="ORF">STYLEM_13581</name>
</gene>
<feature type="transmembrane region" description="Helical" evidence="1">
    <location>
        <begin position="97"/>
        <end position="119"/>
    </location>
</feature>
<protein>
    <submittedName>
        <fullName evidence="2">Uncharacterized protein</fullName>
    </submittedName>
</protein>
<dbReference type="AlphaFoldDB" id="A0A078ATJ5"/>
<feature type="transmembrane region" description="Helical" evidence="1">
    <location>
        <begin position="65"/>
        <end position="85"/>
    </location>
</feature>
<dbReference type="InParanoid" id="A0A078ATJ5"/>
<feature type="transmembrane region" description="Helical" evidence="1">
    <location>
        <begin position="27"/>
        <end position="44"/>
    </location>
</feature>